<dbReference type="GO" id="GO:0006355">
    <property type="term" value="P:regulation of DNA-templated transcription"/>
    <property type="evidence" value="ECO:0007669"/>
    <property type="project" value="InterPro"/>
</dbReference>
<dbReference type="Pfam" id="PF02518">
    <property type="entry name" value="HATPase_c"/>
    <property type="match status" value="1"/>
</dbReference>
<dbReference type="EMBL" id="MGDE01000197">
    <property type="protein sequence ID" value="OGL44024.1"/>
    <property type="molecule type" value="Genomic_DNA"/>
</dbReference>
<feature type="domain" description="PAS" evidence="10">
    <location>
        <begin position="4"/>
        <end position="75"/>
    </location>
</feature>
<dbReference type="InterPro" id="IPR011712">
    <property type="entry name" value="Sig_transdc_His_kin_sub3_dim/P"/>
</dbReference>
<dbReference type="PROSITE" id="PS50112">
    <property type="entry name" value="PAS"/>
    <property type="match status" value="2"/>
</dbReference>
<evidence type="ECO:0000259" key="11">
    <source>
        <dbReference type="PROSITE" id="PS50113"/>
    </source>
</evidence>
<dbReference type="CDD" id="cd16917">
    <property type="entry name" value="HATPase_UhpB-NarQ-NarX-like"/>
    <property type="match status" value="1"/>
</dbReference>
<evidence type="ECO:0000256" key="8">
    <source>
        <dbReference type="ARBA" id="ARBA00023012"/>
    </source>
</evidence>
<dbReference type="NCBIfam" id="TIGR00229">
    <property type="entry name" value="sensory_box"/>
    <property type="match status" value="2"/>
</dbReference>
<keyword evidence="5" id="KW-0547">Nucleotide-binding</keyword>
<dbReference type="Pfam" id="PF07730">
    <property type="entry name" value="HisKA_3"/>
    <property type="match status" value="1"/>
</dbReference>
<dbReference type="CDD" id="cd00130">
    <property type="entry name" value="PAS"/>
    <property type="match status" value="2"/>
</dbReference>
<sequence length="483" mass="55614">LHESEEKFRKLAESANDGVIIMDNDANIIFWNKADEEIFGYTKKEVIGKKIYSLLLRPEHHQSFINRFDHFSKTGEGPFIDKTFQKNIVRRDGTKLWIDVSIFSIDLEGKWNTIGIIRNVAKQKQAEEMLTASEEKYRQIVETAREGIWVLDTRMRTTYVNKQITEMLGYSEAEMLGKTIFDFMDNTELHTKKQNLEQQKSGLKEIDDLHLLRKDGSDLWVIVSMSTMLDENSSFIGSFAMVTDITKRKEIEGKLNRAMSRMETLSKLLIESQEAERRRIARELHDEIGQSLTALKINFQSVQSLHKKEKNIPHIKDGIEIIDRLIEQVRNLSFDLRPSMLDDLGLVSALKWYAEHTVKHSGIKVKFIANNVNGNLSPDIETTCFRVATEALTNVIRHSKAKEVNIELYEQDNELHLFIKDDGVGFDPEKIRAKVLQGKSLGLLGMEERIFLIHGNLKLKSVLNQGTEVHARFPLTTLDNLKE</sequence>
<evidence type="ECO:0000256" key="6">
    <source>
        <dbReference type="ARBA" id="ARBA00022777"/>
    </source>
</evidence>
<dbReference type="SMART" id="SM00086">
    <property type="entry name" value="PAC"/>
    <property type="match status" value="2"/>
</dbReference>
<evidence type="ECO:0000313" key="13">
    <source>
        <dbReference type="Proteomes" id="UP000178797"/>
    </source>
</evidence>
<protein>
    <recommendedName>
        <fullName evidence="2">histidine kinase</fullName>
        <ecNumber evidence="2">2.7.13.3</ecNumber>
    </recommendedName>
</protein>
<dbReference type="Gene3D" id="1.20.5.1930">
    <property type="match status" value="1"/>
</dbReference>
<dbReference type="SUPFAM" id="SSF55785">
    <property type="entry name" value="PYP-like sensor domain (PAS domain)"/>
    <property type="match status" value="2"/>
</dbReference>
<dbReference type="InterPro" id="IPR013767">
    <property type="entry name" value="PAS_fold"/>
</dbReference>
<dbReference type="PANTHER" id="PTHR24421">
    <property type="entry name" value="NITRATE/NITRITE SENSOR PROTEIN NARX-RELATED"/>
    <property type="match status" value="1"/>
</dbReference>
<reference evidence="12 13" key="1">
    <citation type="journal article" date="2016" name="Nat. Commun.">
        <title>Thousands of microbial genomes shed light on interconnected biogeochemical processes in an aquifer system.</title>
        <authorList>
            <person name="Anantharaman K."/>
            <person name="Brown C.T."/>
            <person name="Hug L.A."/>
            <person name="Sharon I."/>
            <person name="Castelle C.J."/>
            <person name="Probst A.J."/>
            <person name="Thomas B.C."/>
            <person name="Singh A."/>
            <person name="Wilkins M.J."/>
            <person name="Karaoz U."/>
            <person name="Brodie E.L."/>
            <person name="Williams K.H."/>
            <person name="Hubbard S.S."/>
            <person name="Banfield J.F."/>
        </authorList>
    </citation>
    <scope>NUCLEOTIDE SEQUENCE [LARGE SCALE GENOMIC DNA]</scope>
</reference>
<evidence type="ECO:0000256" key="7">
    <source>
        <dbReference type="ARBA" id="ARBA00022840"/>
    </source>
</evidence>
<evidence type="ECO:0000313" key="12">
    <source>
        <dbReference type="EMBL" id="OGL44024.1"/>
    </source>
</evidence>
<evidence type="ECO:0000256" key="3">
    <source>
        <dbReference type="ARBA" id="ARBA00022553"/>
    </source>
</evidence>
<comment type="catalytic activity">
    <reaction evidence="1">
        <text>ATP + protein L-histidine = ADP + protein N-phospho-L-histidine.</text>
        <dbReference type="EC" id="2.7.13.3"/>
    </reaction>
</comment>
<evidence type="ECO:0000256" key="2">
    <source>
        <dbReference type="ARBA" id="ARBA00012438"/>
    </source>
</evidence>
<dbReference type="Pfam" id="PF13426">
    <property type="entry name" value="PAS_9"/>
    <property type="match status" value="1"/>
</dbReference>
<proteinExistence type="predicted"/>
<keyword evidence="8" id="KW-0902">Two-component regulatory system</keyword>
<dbReference type="SMART" id="SM00091">
    <property type="entry name" value="PAS"/>
    <property type="match status" value="2"/>
</dbReference>
<dbReference type="Pfam" id="PF00989">
    <property type="entry name" value="PAS"/>
    <property type="match status" value="1"/>
</dbReference>
<dbReference type="InterPro" id="IPR003594">
    <property type="entry name" value="HATPase_dom"/>
</dbReference>
<dbReference type="EC" id="2.7.13.3" evidence="2"/>
<dbReference type="PANTHER" id="PTHR24421:SF10">
    <property type="entry name" value="NITRATE_NITRITE SENSOR PROTEIN NARQ"/>
    <property type="match status" value="1"/>
</dbReference>
<dbReference type="Proteomes" id="UP000178797">
    <property type="component" value="Unassembled WGS sequence"/>
</dbReference>
<dbReference type="PROSITE" id="PS50109">
    <property type="entry name" value="HIS_KIN"/>
    <property type="match status" value="1"/>
</dbReference>
<dbReference type="InterPro" id="IPR036890">
    <property type="entry name" value="HATPase_C_sf"/>
</dbReference>
<dbReference type="SUPFAM" id="SSF55874">
    <property type="entry name" value="ATPase domain of HSP90 chaperone/DNA topoisomerase II/histidine kinase"/>
    <property type="match status" value="1"/>
</dbReference>
<dbReference type="GO" id="GO:0016020">
    <property type="term" value="C:membrane"/>
    <property type="evidence" value="ECO:0007669"/>
    <property type="project" value="InterPro"/>
</dbReference>
<feature type="domain" description="PAC" evidence="11">
    <location>
        <begin position="205"/>
        <end position="257"/>
    </location>
</feature>
<dbReference type="InterPro" id="IPR050482">
    <property type="entry name" value="Sensor_HK_TwoCompSys"/>
</dbReference>
<dbReference type="InterPro" id="IPR001610">
    <property type="entry name" value="PAC"/>
</dbReference>
<dbReference type="Gene3D" id="3.30.450.20">
    <property type="entry name" value="PAS domain"/>
    <property type="match status" value="2"/>
</dbReference>
<accession>A0A1F7RSP2</accession>
<dbReference type="GO" id="GO:0005524">
    <property type="term" value="F:ATP binding"/>
    <property type="evidence" value="ECO:0007669"/>
    <property type="project" value="UniProtKB-KW"/>
</dbReference>
<gene>
    <name evidence="12" type="ORF">A2W05_06070</name>
</gene>
<organism evidence="12 13">
    <name type="scientific">Candidatus Schekmanbacteria bacterium RBG_16_38_10</name>
    <dbReference type="NCBI Taxonomy" id="1817879"/>
    <lineage>
        <taxon>Bacteria</taxon>
        <taxon>Candidatus Schekmaniibacteriota</taxon>
    </lineage>
</organism>
<keyword evidence="4" id="KW-0808">Transferase</keyword>
<dbReference type="PROSITE" id="PS50113">
    <property type="entry name" value="PAC"/>
    <property type="match status" value="2"/>
</dbReference>
<keyword evidence="6" id="KW-0418">Kinase</keyword>
<keyword evidence="3" id="KW-0597">Phosphoprotein</keyword>
<dbReference type="InterPro" id="IPR000014">
    <property type="entry name" value="PAS"/>
</dbReference>
<evidence type="ECO:0000256" key="4">
    <source>
        <dbReference type="ARBA" id="ARBA00022679"/>
    </source>
</evidence>
<dbReference type="AlphaFoldDB" id="A0A1F7RSP2"/>
<feature type="domain" description="PAS" evidence="10">
    <location>
        <begin position="133"/>
        <end position="198"/>
    </location>
</feature>
<dbReference type="Gene3D" id="3.30.565.10">
    <property type="entry name" value="Histidine kinase-like ATPase, C-terminal domain"/>
    <property type="match status" value="1"/>
</dbReference>
<dbReference type="GO" id="GO:0046983">
    <property type="term" value="F:protein dimerization activity"/>
    <property type="evidence" value="ECO:0007669"/>
    <property type="project" value="InterPro"/>
</dbReference>
<evidence type="ECO:0000256" key="1">
    <source>
        <dbReference type="ARBA" id="ARBA00000085"/>
    </source>
</evidence>
<evidence type="ECO:0000256" key="5">
    <source>
        <dbReference type="ARBA" id="ARBA00022741"/>
    </source>
</evidence>
<name>A0A1F7RSP2_9BACT</name>
<evidence type="ECO:0000259" key="9">
    <source>
        <dbReference type="PROSITE" id="PS50109"/>
    </source>
</evidence>
<dbReference type="SMART" id="SM00387">
    <property type="entry name" value="HATPase_c"/>
    <property type="match status" value="1"/>
</dbReference>
<dbReference type="InterPro" id="IPR000700">
    <property type="entry name" value="PAS-assoc_C"/>
</dbReference>
<evidence type="ECO:0000259" key="10">
    <source>
        <dbReference type="PROSITE" id="PS50112"/>
    </source>
</evidence>
<dbReference type="InterPro" id="IPR005467">
    <property type="entry name" value="His_kinase_dom"/>
</dbReference>
<comment type="caution">
    <text evidence="12">The sequence shown here is derived from an EMBL/GenBank/DDBJ whole genome shotgun (WGS) entry which is preliminary data.</text>
</comment>
<feature type="non-terminal residue" evidence="12">
    <location>
        <position position="1"/>
    </location>
</feature>
<dbReference type="GO" id="GO:0000155">
    <property type="term" value="F:phosphorelay sensor kinase activity"/>
    <property type="evidence" value="ECO:0007669"/>
    <property type="project" value="InterPro"/>
</dbReference>
<dbReference type="InterPro" id="IPR035965">
    <property type="entry name" value="PAS-like_dom_sf"/>
</dbReference>
<feature type="domain" description="Histidine kinase" evidence="9">
    <location>
        <begin position="283"/>
        <end position="477"/>
    </location>
</feature>
<feature type="domain" description="PAC" evidence="11">
    <location>
        <begin position="82"/>
        <end position="132"/>
    </location>
</feature>
<keyword evidence="7" id="KW-0067">ATP-binding</keyword>